<reference evidence="9 10" key="1">
    <citation type="submission" date="2018-04" db="EMBL/GenBank/DDBJ databases">
        <title>Denitrifier Microvirgula.</title>
        <authorList>
            <person name="Anderson E."/>
            <person name="Jang J."/>
            <person name="Ishii S."/>
        </authorList>
    </citation>
    <scope>NUCLEOTIDE SEQUENCE [LARGE SCALE GENOMIC DNA]</scope>
    <source>
        <strain evidence="9 10">BE2.4</strain>
    </source>
</reference>
<dbReference type="OrthoDB" id="9802795at2"/>
<evidence type="ECO:0000256" key="2">
    <source>
        <dbReference type="ARBA" id="ARBA00022722"/>
    </source>
</evidence>
<accession>A0A2S0PBP1</accession>
<evidence type="ECO:0000313" key="10">
    <source>
        <dbReference type="Proteomes" id="UP000244173"/>
    </source>
</evidence>
<comment type="similarity">
    <text evidence="5 6">Belongs to the XseA family.</text>
</comment>
<dbReference type="KEGG" id="maer:DAI18_12755"/>
<dbReference type="AlphaFoldDB" id="A0A2S0PBP1"/>
<dbReference type="Pfam" id="PF13742">
    <property type="entry name" value="tRNA_anti_2"/>
    <property type="match status" value="1"/>
</dbReference>
<keyword evidence="10" id="KW-1185">Reference proteome</keyword>
<protein>
    <recommendedName>
        <fullName evidence="5">Exodeoxyribonuclease 7 large subunit</fullName>
        <ecNumber evidence="5">3.1.11.6</ecNumber>
    </recommendedName>
    <alternativeName>
        <fullName evidence="5">Exodeoxyribonuclease VII large subunit</fullName>
        <shortName evidence="5">Exonuclease VII large subunit</shortName>
    </alternativeName>
</protein>
<feature type="domain" description="Exonuclease VII large subunit C-terminal" evidence="7">
    <location>
        <begin position="125"/>
        <end position="435"/>
    </location>
</feature>
<dbReference type="PANTHER" id="PTHR30008">
    <property type="entry name" value="EXODEOXYRIBONUCLEASE 7 LARGE SUBUNIT"/>
    <property type="match status" value="1"/>
</dbReference>
<keyword evidence="4 5" id="KW-0269">Exonuclease</keyword>
<comment type="catalytic activity">
    <reaction evidence="5 6">
        <text>Exonucleolytic cleavage in either 5'- to 3'- or 3'- to 5'-direction to yield nucleoside 5'-phosphates.</text>
        <dbReference type="EC" id="3.1.11.6"/>
    </reaction>
</comment>
<dbReference type="GO" id="GO:0005737">
    <property type="term" value="C:cytoplasm"/>
    <property type="evidence" value="ECO:0007669"/>
    <property type="project" value="UniProtKB-SubCell"/>
</dbReference>
<evidence type="ECO:0000256" key="3">
    <source>
        <dbReference type="ARBA" id="ARBA00022801"/>
    </source>
</evidence>
<keyword evidence="3 5" id="KW-0378">Hydrolase</keyword>
<comment type="subcellular location">
    <subcellularLocation>
        <location evidence="5 6">Cytoplasm</location>
    </subcellularLocation>
</comment>
<gene>
    <name evidence="5" type="primary">xseA</name>
    <name evidence="9" type="ORF">DAI18_12755</name>
</gene>
<feature type="domain" description="OB-fold nucleic acid binding" evidence="8">
    <location>
        <begin position="9"/>
        <end position="101"/>
    </location>
</feature>
<evidence type="ECO:0000256" key="6">
    <source>
        <dbReference type="RuleBase" id="RU004355"/>
    </source>
</evidence>
<dbReference type="PANTHER" id="PTHR30008:SF0">
    <property type="entry name" value="EXODEOXYRIBONUCLEASE 7 LARGE SUBUNIT"/>
    <property type="match status" value="1"/>
</dbReference>
<keyword evidence="2 5" id="KW-0540">Nuclease</keyword>
<sequence length="448" mass="49143">MPFPDANVISVSELNRLARDLLESGLPALWISGEISNLTLAASGHAYFSLKDERAQIRAVMFRNRLSQLGFVPKEGMRVEARGTVTLYEPRGDYQVNLAELRQAGLGALFEAFEKLKARLAIEGLFDNRHKKPLPAHPRAIGIVTSPRAAALRDVVTTLRRRAPGIPLILYPAQVQGEAAPAQIVAAIEAAGARQEVDVLIVCRGGGSIEDLWSFNDERVARAVFACPLPVVSGVGHETDFTICDFVADLRAPTPTAAAELTSPDRAAMLARLAELRRHLDHALRRRLENAAQRLDQLGRRLVHPGARLNQQRERLAADGRLLEQLIRSRLASTRQRVDGLGERLRRASPDLPRRAERLARDAAALTRARNGLLDTHRQRLARLADQLAALNPAAVLARGYAIVETADGHAATDPAQLAQNERVTLRLAHGSVDARISHPPRQHELPL</sequence>
<comment type="subunit">
    <text evidence="5">Heterooligomer composed of large and small subunits.</text>
</comment>
<evidence type="ECO:0000313" key="9">
    <source>
        <dbReference type="EMBL" id="AVY94810.1"/>
    </source>
</evidence>
<evidence type="ECO:0000256" key="1">
    <source>
        <dbReference type="ARBA" id="ARBA00022490"/>
    </source>
</evidence>
<dbReference type="GO" id="GO:0003676">
    <property type="term" value="F:nucleic acid binding"/>
    <property type="evidence" value="ECO:0007669"/>
    <property type="project" value="InterPro"/>
</dbReference>
<dbReference type="GO" id="GO:0008855">
    <property type="term" value="F:exodeoxyribonuclease VII activity"/>
    <property type="evidence" value="ECO:0007669"/>
    <property type="project" value="UniProtKB-UniRule"/>
</dbReference>
<proteinExistence type="inferred from homology"/>
<organism evidence="9 10">
    <name type="scientific">Microvirgula aerodenitrificans</name>
    <dbReference type="NCBI Taxonomy" id="57480"/>
    <lineage>
        <taxon>Bacteria</taxon>
        <taxon>Pseudomonadati</taxon>
        <taxon>Pseudomonadota</taxon>
        <taxon>Betaproteobacteria</taxon>
        <taxon>Neisseriales</taxon>
        <taxon>Aquaspirillaceae</taxon>
        <taxon>Microvirgula</taxon>
    </lineage>
</organism>
<dbReference type="Proteomes" id="UP000244173">
    <property type="component" value="Chromosome"/>
</dbReference>
<dbReference type="EC" id="3.1.11.6" evidence="5"/>
<dbReference type="GO" id="GO:0009318">
    <property type="term" value="C:exodeoxyribonuclease VII complex"/>
    <property type="evidence" value="ECO:0007669"/>
    <property type="project" value="UniProtKB-UniRule"/>
</dbReference>
<evidence type="ECO:0000256" key="5">
    <source>
        <dbReference type="HAMAP-Rule" id="MF_00378"/>
    </source>
</evidence>
<dbReference type="HAMAP" id="MF_00378">
    <property type="entry name" value="Exonuc_7_L"/>
    <property type="match status" value="1"/>
</dbReference>
<dbReference type="InterPro" id="IPR025824">
    <property type="entry name" value="OB-fold_nuc-bd_dom"/>
</dbReference>
<dbReference type="InterPro" id="IPR003753">
    <property type="entry name" value="Exonuc_VII_L"/>
</dbReference>
<dbReference type="RefSeq" id="WP_107889604.1">
    <property type="nucleotide sequence ID" value="NZ_CP028519.1"/>
</dbReference>
<dbReference type="CDD" id="cd04489">
    <property type="entry name" value="ExoVII_LU_OBF"/>
    <property type="match status" value="1"/>
</dbReference>
<dbReference type="GO" id="GO:0006308">
    <property type="term" value="P:DNA catabolic process"/>
    <property type="evidence" value="ECO:0007669"/>
    <property type="project" value="UniProtKB-UniRule"/>
</dbReference>
<evidence type="ECO:0000256" key="4">
    <source>
        <dbReference type="ARBA" id="ARBA00022839"/>
    </source>
</evidence>
<name>A0A2S0PBP1_9NEIS</name>
<dbReference type="NCBIfam" id="TIGR00237">
    <property type="entry name" value="xseA"/>
    <property type="match status" value="1"/>
</dbReference>
<comment type="function">
    <text evidence="5">Bidirectionally degrades single-stranded DNA into large acid-insoluble oligonucleotides, which are then degraded further into small acid-soluble oligonucleotides.</text>
</comment>
<dbReference type="STRING" id="1122240.GCA_000620105_02670"/>
<evidence type="ECO:0000259" key="7">
    <source>
        <dbReference type="Pfam" id="PF02601"/>
    </source>
</evidence>
<dbReference type="InterPro" id="IPR020579">
    <property type="entry name" value="Exonuc_VII_lsu_C"/>
</dbReference>
<keyword evidence="1 5" id="KW-0963">Cytoplasm</keyword>
<evidence type="ECO:0000259" key="8">
    <source>
        <dbReference type="Pfam" id="PF13742"/>
    </source>
</evidence>
<dbReference type="Pfam" id="PF02601">
    <property type="entry name" value="Exonuc_VII_L"/>
    <property type="match status" value="1"/>
</dbReference>
<dbReference type="EMBL" id="CP028519">
    <property type="protein sequence ID" value="AVY94810.1"/>
    <property type="molecule type" value="Genomic_DNA"/>
</dbReference>